<feature type="signal peptide" evidence="4">
    <location>
        <begin position="1"/>
        <end position="21"/>
    </location>
</feature>
<dbReference type="Gene3D" id="2.40.40.10">
    <property type="entry name" value="RlpA-like domain"/>
    <property type="match status" value="1"/>
</dbReference>
<evidence type="ECO:0000256" key="5">
    <source>
        <dbReference type="RuleBase" id="RU003495"/>
    </source>
</evidence>
<feature type="chain" id="PRO_5013415342" description="Probable endolytic peptidoglycan transglycosylase RlpA" evidence="4">
    <location>
        <begin position="22"/>
        <end position="242"/>
    </location>
</feature>
<keyword evidence="7" id="KW-0449">Lipoprotein</keyword>
<dbReference type="InterPro" id="IPR009009">
    <property type="entry name" value="RlpA-like_DPBB"/>
</dbReference>
<dbReference type="GO" id="GO:0000270">
    <property type="term" value="P:peptidoglycan metabolic process"/>
    <property type="evidence" value="ECO:0007669"/>
    <property type="project" value="UniProtKB-UniRule"/>
</dbReference>
<proteinExistence type="inferred from homology"/>
<evidence type="ECO:0000259" key="6">
    <source>
        <dbReference type="PROSITE" id="PS51724"/>
    </source>
</evidence>
<dbReference type="Gene3D" id="3.30.70.1070">
    <property type="entry name" value="Sporulation related repeat"/>
    <property type="match status" value="1"/>
</dbReference>
<dbReference type="EC" id="4.2.2.-" evidence="4"/>
<dbReference type="SUPFAM" id="SSF50685">
    <property type="entry name" value="Barwin-like endoglucanases"/>
    <property type="match status" value="1"/>
</dbReference>
<dbReference type="PANTHER" id="PTHR34183:SF8">
    <property type="entry name" value="ENDOLYTIC PEPTIDOGLYCAN TRANSGLYCOSYLASE RLPA-RELATED"/>
    <property type="match status" value="1"/>
</dbReference>
<sequence length="242" mass="26675" precursor="true">MFKRTFLMMFVFLIFASTAYAEEAAENSTEVNATSTVSAAFPVQVVPADYKEEGVASWYGEEFQGKVTASGEPYDMDKLTAAHNYLPLGVKVTVTNLDSGKSADVTINDRGPFVPDRIIDLSRAAADKLGFTDVGKANVRIEPYRPEEKVEVVAKPAEHKLYGSFYIQVGAYKVKENADRLIERLEKAGFHNARIVRIVTDSAQIFKVQLGMYKSLASARKANLKIGPGFPGTFILADVIQY</sequence>
<keyword evidence="3 4" id="KW-0961">Cell wall biogenesis/degradation</keyword>
<dbReference type="InterPro" id="IPR034718">
    <property type="entry name" value="RlpA"/>
</dbReference>
<keyword evidence="2 4" id="KW-0456">Lyase</keyword>
<comment type="function">
    <text evidence="4">Lytic transglycosylase with a strong preference for naked glycan strands that lack stem peptides.</text>
</comment>
<dbReference type="InterPro" id="IPR007730">
    <property type="entry name" value="SPOR-like_dom"/>
</dbReference>
<dbReference type="GO" id="GO:0071555">
    <property type="term" value="P:cell wall organization"/>
    <property type="evidence" value="ECO:0007669"/>
    <property type="project" value="UniProtKB-KW"/>
</dbReference>
<evidence type="ECO:0000313" key="7">
    <source>
        <dbReference type="EMBL" id="SMF01210.1"/>
    </source>
</evidence>
<protein>
    <recommendedName>
        <fullName evidence="4">Probable endolytic peptidoglycan transglycosylase RlpA</fullName>
        <ecNumber evidence="4">4.2.2.-</ecNumber>
    </recommendedName>
</protein>
<comment type="similarity">
    <text evidence="4 5">Belongs to the RlpA family.</text>
</comment>
<dbReference type="GO" id="GO:0008932">
    <property type="term" value="F:lytic endotransglycosylase activity"/>
    <property type="evidence" value="ECO:0007669"/>
    <property type="project" value="UniProtKB-UniRule"/>
</dbReference>
<dbReference type="EMBL" id="FWZU01000002">
    <property type="protein sequence ID" value="SMF01210.1"/>
    <property type="molecule type" value="Genomic_DNA"/>
</dbReference>
<evidence type="ECO:0000256" key="4">
    <source>
        <dbReference type="HAMAP-Rule" id="MF_02071"/>
    </source>
</evidence>
<dbReference type="GO" id="GO:0042834">
    <property type="term" value="F:peptidoglycan binding"/>
    <property type="evidence" value="ECO:0007669"/>
    <property type="project" value="InterPro"/>
</dbReference>
<evidence type="ECO:0000256" key="1">
    <source>
        <dbReference type="ARBA" id="ARBA00022729"/>
    </source>
</evidence>
<dbReference type="HAMAP" id="MF_02071">
    <property type="entry name" value="RlpA"/>
    <property type="match status" value="1"/>
</dbReference>
<dbReference type="Pfam" id="PF05036">
    <property type="entry name" value="SPOR"/>
    <property type="match status" value="1"/>
</dbReference>
<dbReference type="Pfam" id="PF03330">
    <property type="entry name" value="DPBB_1"/>
    <property type="match status" value="1"/>
</dbReference>
<evidence type="ECO:0000256" key="2">
    <source>
        <dbReference type="ARBA" id="ARBA00023239"/>
    </source>
</evidence>
<reference evidence="8" key="1">
    <citation type="submission" date="2017-04" db="EMBL/GenBank/DDBJ databases">
        <authorList>
            <person name="Varghese N."/>
            <person name="Submissions S."/>
        </authorList>
    </citation>
    <scope>NUCLEOTIDE SEQUENCE [LARGE SCALE GENOMIC DNA]</scope>
    <source>
        <strain evidence="8">K3S</strain>
    </source>
</reference>
<evidence type="ECO:0000256" key="3">
    <source>
        <dbReference type="ARBA" id="ARBA00023316"/>
    </source>
</evidence>
<evidence type="ECO:0000313" key="8">
    <source>
        <dbReference type="Proteomes" id="UP000192906"/>
    </source>
</evidence>
<dbReference type="RefSeq" id="WP_085099552.1">
    <property type="nucleotide sequence ID" value="NZ_FWZU01000002.1"/>
</dbReference>
<dbReference type="Proteomes" id="UP000192906">
    <property type="component" value="Unassembled WGS sequence"/>
</dbReference>
<name>A0A1X7CQQ0_9BACT</name>
<keyword evidence="8" id="KW-1185">Reference proteome</keyword>
<dbReference type="AlphaFoldDB" id="A0A1X7CQQ0"/>
<dbReference type="InterPro" id="IPR036908">
    <property type="entry name" value="RlpA-like_sf"/>
</dbReference>
<gene>
    <name evidence="4" type="primary">rlpA</name>
    <name evidence="7" type="ORF">SAMN06295933_1107</name>
</gene>
<dbReference type="STRING" id="1519643.SAMN06295933_1107"/>
<dbReference type="InterPro" id="IPR036680">
    <property type="entry name" value="SPOR-like_sf"/>
</dbReference>
<dbReference type="CDD" id="cd22268">
    <property type="entry name" value="DPBB_RlpA-like"/>
    <property type="match status" value="1"/>
</dbReference>
<dbReference type="NCBIfam" id="TIGR00413">
    <property type="entry name" value="rlpA"/>
    <property type="match status" value="1"/>
</dbReference>
<dbReference type="OrthoDB" id="9779128at2"/>
<dbReference type="InterPro" id="IPR012997">
    <property type="entry name" value="RplA"/>
</dbReference>
<organism evidence="7 8">
    <name type="scientific">Desulfovibrio gilichinskyi</name>
    <dbReference type="NCBI Taxonomy" id="1519643"/>
    <lineage>
        <taxon>Bacteria</taxon>
        <taxon>Pseudomonadati</taxon>
        <taxon>Thermodesulfobacteriota</taxon>
        <taxon>Desulfovibrionia</taxon>
        <taxon>Desulfovibrionales</taxon>
        <taxon>Desulfovibrionaceae</taxon>
        <taxon>Desulfovibrio</taxon>
    </lineage>
</organism>
<dbReference type="SUPFAM" id="SSF110997">
    <property type="entry name" value="Sporulation related repeat"/>
    <property type="match status" value="1"/>
</dbReference>
<dbReference type="PANTHER" id="PTHR34183">
    <property type="entry name" value="ENDOLYTIC PEPTIDOGLYCAN TRANSGLYCOSYLASE RLPA"/>
    <property type="match status" value="1"/>
</dbReference>
<keyword evidence="1 4" id="KW-0732">Signal</keyword>
<feature type="domain" description="SPOR" evidence="6">
    <location>
        <begin position="159"/>
        <end position="242"/>
    </location>
</feature>
<accession>A0A1X7CQQ0</accession>
<dbReference type="PROSITE" id="PS51724">
    <property type="entry name" value="SPOR"/>
    <property type="match status" value="1"/>
</dbReference>